<evidence type="ECO:0000313" key="1">
    <source>
        <dbReference type="EMBL" id="MVM32864.1"/>
    </source>
</evidence>
<protein>
    <submittedName>
        <fullName evidence="1">Uncharacterized protein</fullName>
    </submittedName>
</protein>
<dbReference type="Proteomes" id="UP000436006">
    <property type="component" value="Unassembled WGS sequence"/>
</dbReference>
<dbReference type="AlphaFoldDB" id="A0A7K1SGM5"/>
<keyword evidence="2" id="KW-1185">Reference proteome</keyword>
<name>A0A7K1SGM5_9BACT</name>
<evidence type="ECO:0000313" key="2">
    <source>
        <dbReference type="Proteomes" id="UP000436006"/>
    </source>
</evidence>
<gene>
    <name evidence="1" type="ORF">GO755_22685</name>
</gene>
<dbReference type="EMBL" id="WPIN01000008">
    <property type="protein sequence ID" value="MVM32864.1"/>
    <property type="molecule type" value="Genomic_DNA"/>
</dbReference>
<sequence>MGRPILPKRVQYNDKCTTCNRHVVDQETLTTVKSSDLRAMGAKRRFNAQTQEVWWSWPRTFTSCYNCDPD</sequence>
<proteinExistence type="predicted"/>
<accession>A0A7K1SGM5</accession>
<dbReference type="RefSeq" id="WP_157587567.1">
    <property type="nucleotide sequence ID" value="NZ_WPIN01000008.1"/>
</dbReference>
<reference evidence="1 2" key="1">
    <citation type="submission" date="2019-12" db="EMBL/GenBank/DDBJ databases">
        <title>Spirosoma sp. HMF4905 genome sequencing and assembly.</title>
        <authorList>
            <person name="Kang H."/>
            <person name="Cha I."/>
            <person name="Kim H."/>
            <person name="Joh K."/>
        </authorList>
    </citation>
    <scope>NUCLEOTIDE SEQUENCE [LARGE SCALE GENOMIC DNA]</scope>
    <source>
        <strain evidence="1 2">HMF4905</strain>
    </source>
</reference>
<comment type="caution">
    <text evidence="1">The sequence shown here is derived from an EMBL/GenBank/DDBJ whole genome shotgun (WGS) entry which is preliminary data.</text>
</comment>
<organism evidence="1 2">
    <name type="scientific">Spirosoma arboris</name>
    <dbReference type="NCBI Taxonomy" id="2682092"/>
    <lineage>
        <taxon>Bacteria</taxon>
        <taxon>Pseudomonadati</taxon>
        <taxon>Bacteroidota</taxon>
        <taxon>Cytophagia</taxon>
        <taxon>Cytophagales</taxon>
        <taxon>Cytophagaceae</taxon>
        <taxon>Spirosoma</taxon>
    </lineage>
</organism>